<gene>
    <name evidence="1" type="ordered locus">AALP_Aa7g112800</name>
</gene>
<dbReference type="Proteomes" id="UP000029120">
    <property type="component" value="Chromosome 7"/>
</dbReference>
<name>A0A087GHC7_ARAAL</name>
<evidence type="ECO:0000313" key="1">
    <source>
        <dbReference type="EMBL" id="KFK29279.1"/>
    </source>
</evidence>
<dbReference type="AlphaFoldDB" id="A0A087GHC7"/>
<sequence>MTRDIRHVDPTRQCHISECVAVSAMRDGMNFVPYKCTLTRARKPCFGCSFSGAICVNPWSTDAVTDATAYIN</sequence>
<reference evidence="2" key="1">
    <citation type="journal article" date="2015" name="Nat. Plants">
        <title>Genome expansion of Arabis alpina linked with retrotransposition and reduced symmetric DNA methylation.</title>
        <authorList>
            <person name="Willing E.M."/>
            <person name="Rawat V."/>
            <person name="Mandakova T."/>
            <person name="Maumus F."/>
            <person name="James G.V."/>
            <person name="Nordstroem K.J."/>
            <person name="Becker C."/>
            <person name="Warthmann N."/>
            <person name="Chica C."/>
            <person name="Szarzynska B."/>
            <person name="Zytnicki M."/>
            <person name="Albani M.C."/>
            <person name="Kiefer C."/>
            <person name="Bergonzi S."/>
            <person name="Castaings L."/>
            <person name="Mateos J.L."/>
            <person name="Berns M.C."/>
            <person name="Bujdoso N."/>
            <person name="Piofczyk T."/>
            <person name="de Lorenzo L."/>
            <person name="Barrero-Sicilia C."/>
            <person name="Mateos I."/>
            <person name="Piednoel M."/>
            <person name="Hagmann J."/>
            <person name="Chen-Min-Tao R."/>
            <person name="Iglesias-Fernandez R."/>
            <person name="Schuster S.C."/>
            <person name="Alonso-Blanco C."/>
            <person name="Roudier F."/>
            <person name="Carbonero P."/>
            <person name="Paz-Ares J."/>
            <person name="Davis S.J."/>
            <person name="Pecinka A."/>
            <person name="Quesneville H."/>
            <person name="Colot V."/>
            <person name="Lysak M.A."/>
            <person name="Weigel D."/>
            <person name="Coupland G."/>
            <person name="Schneeberger K."/>
        </authorList>
    </citation>
    <scope>NUCLEOTIDE SEQUENCE [LARGE SCALE GENOMIC DNA]</scope>
    <source>
        <strain evidence="2">cv. Pajares</strain>
    </source>
</reference>
<accession>A0A087GHC7</accession>
<dbReference type="Gramene" id="KFK29279">
    <property type="protein sequence ID" value="KFK29279"/>
    <property type="gene ID" value="AALP_AA7G112800"/>
</dbReference>
<keyword evidence="2" id="KW-1185">Reference proteome</keyword>
<organism evidence="1 2">
    <name type="scientific">Arabis alpina</name>
    <name type="common">Alpine rock-cress</name>
    <dbReference type="NCBI Taxonomy" id="50452"/>
    <lineage>
        <taxon>Eukaryota</taxon>
        <taxon>Viridiplantae</taxon>
        <taxon>Streptophyta</taxon>
        <taxon>Embryophyta</taxon>
        <taxon>Tracheophyta</taxon>
        <taxon>Spermatophyta</taxon>
        <taxon>Magnoliopsida</taxon>
        <taxon>eudicotyledons</taxon>
        <taxon>Gunneridae</taxon>
        <taxon>Pentapetalae</taxon>
        <taxon>rosids</taxon>
        <taxon>malvids</taxon>
        <taxon>Brassicales</taxon>
        <taxon>Brassicaceae</taxon>
        <taxon>Arabideae</taxon>
        <taxon>Arabis</taxon>
    </lineage>
</organism>
<evidence type="ECO:0000313" key="2">
    <source>
        <dbReference type="Proteomes" id="UP000029120"/>
    </source>
</evidence>
<dbReference type="OrthoDB" id="755951at2759"/>
<dbReference type="Gene3D" id="3.40.50.2000">
    <property type="entry name" value="Glycogen Phosphorylase B"/>
    <property type="match status" value="1"/>
</dbReference>
<proteinExistence type="predicted"/>
<dbReference type="EMBL" id="CM002875">
    <property type="protein sequence ID" value="KFK29279.1"/>
    <property type="molecule type" value="Genomic_DNA"/>
</dbReference>
<dbReference type="eggNOG" id="KOG1050">
    <property type="taxonomic scope" value="Eukaryota"/>
</dbReference>
<protein>
    <submittedName>
        <fullName evidence="1">Uncharacterized protein</fullName>
    </submittedName>
</protein>